<keyword evidence="2" id="KW-1133">Transmembrane helix</keyword>
<keyword evidence="2" id="KW-0812">Transmembrane</keyword>
<feature type="region of interest" description="Disordered" evidence="1">
    <location>
        <begin position="1"/>
        <end position="31"/>
    </location>
</feature>
<proteinExistence type="predicted"/>
<reference evidence="3" key="1">
    <citation type="submission" date="2019-08" db="EMBL/GenBank/DDBJ databases">
        <title>Reference gene set and small RNA set construction with multiple tissues from Davidia involucrata Baill.</title>
        <authorList>
            <person name="Yang H."/>
            <person name="Zhou C."/>
            <person name="Li G."/>
            <person name="Wang J."/>
            <person name="Gao P."/>
            <person name="Wang M."/>
            <person name="Wang R."/>
            <person name="Zhao Y."/>
        </authorList>
    </citation>
    <scope>NUCLEOTIDE SEQUENCE</scope>
    <source>
        <tissue evidence="3">Mixed with DoveR01_LX</tissue>
    </source>
</reference>
<evidence type="ECO:0000256" key="2">
    <source>
        <dbReference type="SAM" id="Phobius"/>
    </source>
</evidence>
<accession>A0A5B7AGZ8</accession>
<evidence type="ECO:0000256" key="1">
    <source>
        <dbReference type="SAM" id="MobiDB-lite"/>
    </source>
</evidence>
<feature type="compositionally biased region" description="Polar residues" evidence="1">
    <location>
        <begin position="1"/>
        <end position="22"/>
    </location>
</feature>
<dbReference type="EMBL" id="GHES01025298">
    <property type="protein sequence ID" value="MPA55857.1"/>
    <property type="molecule type" value="Transcribed_RNA"/>
</dbReference>
<gene>
    <name evidence="3" type="ORF">Din_025298</name>
</gene>
<organism evidence="3">
    <name type="scientific">Davidia involucrata</name>
    <name type="common">Dove tree</name>
    <dbReference type="NCBI Taxonomy" id="16924"/>
    <lineage>
        <taxon>Eukaryota</taxon>
        <taxon>Viridiplantae</taxon>
        <taxon>Streptophyta</taxon>
        <taxon>Embryophyta</taxon>
        <taxon>Tracheophyta</taxon>
        <taxon>Spermatophyta</taxon>
        <taxon>Magnoliopsida</taxon>
        <taxon>eudicotyledons</taxon>
        <taxon>Gunneridae</taxon>
        <taxon>Pentapetalae</taxon>
        <taxon>asterids</taxon>
        <taxon>Cornales</taxon>
        <taxon>Nyssaceae</taxon>
        <taxon>Davidia</taxon>
    </lineage>
</organism>
<feature type="transmembrane region" description="Helical" evidence="2">
    <location>
        <begin position="36"/>
        <end position="54"/>
    </location>
</feature>
<name>A0A5B7AGZ8_DAVIN</name>
<dbReference type="AlphaFoldDB" id="A0A5B7AGZ8"/>
<protein>
    <submittedName>
        <fullName evidence="3">Putative dehydrin 10</fullName>
    </submittedName>
</protein>
<keyword evidence="2" id="KW-0472">Membrane</keyword>
<sequence length="108" mass="12405">MNTSQSSIAGASQNNMESTNQSSKREGSWKISRTRSMAVVLVVVLVVHVIKTRARRRRRRIRRRSTRTDTSTAIAAAATAIRSFHMHFSTTHRRMEWCEKGFYVLLPK</sequence>
<evidence type="ECO:0000313" key="3">
    <source>
        <dbReference type="EMBL" id="MPA55857.1"/>
    </source>
</evidence>